<evidence type="ECO:0000256" key="1">
    <source>
        <dbReference type="ARBA" id="ARBA00023015"/>
    </source>
</evidence>
<evidence type="ECO:0000259" key="6">
    <source>
        <dbReference type="PROSITE" id="PS50110"/>
    </source>
</evidence>
<dbReference type="InterPro" id="IPR020449">
    <property type="entry name" value="Tscrpt_reg_AraC-type_HTH"/>
</dbReference>
<comment type="caution">
    <text evidence="7">The sequence shown here is derived from an EMBL/GenBank/DDBJ whole genome shotgun (WGS) entry which is preliminary data.</text>
</comment>
<dbReference type="SMART" id="SM00342">
    <property type="entry name" value="HTH_ARAC"/>
    <property type="match status" value="1"/>
</dbReference>
<reference evidence="7 8" key="1">
    <citation type="submission" date="2015-08" db="EMBL/GenBank/DDBJ databases">
        <title>Draft genome sequence of cellulolytic and xylanolytic Paenibacillus sp. A59, isolated from a decaying forest soil from Patagonia, Argentina.</title>
        <authorList>
            <person name="Ghio S."/>
            <person name="Caceres A.M."/>
            <person name="Talia P."/>
            <person name="Grasso D."/>
            <person name="Campos E."/>
        </authorList>
    </citation>
    <scope>NUCLEOTIDE SEQUENCE [LARGE SCALE GENOMIC DNA]</scope>
    <source>
        <strain evidence="7 8">A59</strain>
    </source>
</reference>
<dbReference type="GO" id="GO:0003700">
    <property type="term" value="F:DNA-binding transcription factor activity"/>
    <property type="evidence" value="ECO:0007669"/>
    <property type="project" value="InterPro"/>
</dbReference>
<dbReference type="SUPFAM" id="SSF46689">
    <property type="entry name" value="Homeodomain-like"/>
    <property type="match status" value="2"/>
</dbReference>
<dbReference type="GO" id="GO:0043565">
    <property type="term" value="F:sequence-specific DNA binding"/>
    <property type="evidence" value="ECO:0007669"/>
    <property type="project" value="InterPro"/>
</dbReference>
<dbReference type="PROSITE" id="PS50110">
    <property type="entry name" value="RESPONSE_REGULATORY"/>
    <property type="match status" value="1"/>
</dbReference>
<dbReference type="PANTHER" id="PTHR43280:SF28">
    <property type="entry name" value="HTH-TYPE TRANSCRIPTIONAL ACTIVATOR RHAS"/>
    <property type="match status" value="1"/>
</dbReference>
<dbReference type="InterPro" id="IPR009057">
    <property type="entry name" value="Homeodomain-like_sf"/>
</dbReference>
<protein>
    <recommendedName>
        <fullName evidence="9">AraC family transcriptional regulator</fullName>
    </recommendedName>
</protein>
<evidence type="ECO:0000256" key="2">
    <source>
        <dbReference type="ARBA" id="ARBA00023125"/>
    </source>
</evidence>
<evidence type="ECO:0000313" key="7">
    <source>
        <dbReference type="EMBL" id="KOY15890.1"/>
    </source>
</evidence>
<feature type="domain" description="Response regulatory" evidence="6">
    <location>
        <begin position="2"/>
        <end position="119"/>
    </location>
</feature>
<dbReference type="PROSITE" id="PS01124">
    <property type="entry name" value="HTH_ARAC_FAMILY_2"/>
    <property type="match status" value="1"/>
</dbReference>
<organism evidence="7 8">
    <name type="scientific">Paenibacillus xylanivorans</name>
    <dbReference type="NCBI Taxonomy" id="1705561"/>
    <lineage>
        <taxon>Bacteria</taxon>
        <taxon>Bacillati</taxon>
        <taxon>Bacillota</taxon>
        <taxon>Bacilli</taxon>
        <taxon>Bacillales</taxon>
        <taxon>Paenibacillaceae</taxon>
        <taxon>Paenibacillus</taxon>
    </lineage>
</organism>
<evidence type="ECO:0000259" key="5">
    <source>
        <dbReference type="PROSITE" id="PS01124"/>
    </source>
</evidence>
<dbReference type="OrthoDB" id="159632at2"/>
<accession>A0A0M9BNF4</accession>
<dbReference type="Pfam" id="PF12833">
    <property type="entry name" value="HTH_18"/>
    <property type="match status" value="1"/>
</dbReference>
<dbReference type="RefSeq" id="WP_053781501.1">
    <property type="nucleotide sequence ID" value="NZ_LITU01000059.1"/>
</dbReference>
<feature type="modified residue" description="4-aspartylphosphate" evidence="4">
    <location>
        <position position="54"/>
    </location>
</feature>
<dbReference type="InterPro" id="IPR018060">
    <property type="entry name" value="HTH_AraC"/>
</dbReference>
<proteinExistence type="predicted"/>
<dbReference type="PRINTS" id="PR00032">
    <property type="entry name" value="HTHARAC"/>
</dbReference>
<evidence type="ECO:0008006" key="9">
    <source>
        <dbReference type="Google" id="ProtNLM"/>
    </source>
</evidence>
<keyword evidence="2" id="KW-0238">DNA-binding</keyword>
<keyword evidence="8" id="KW-1185">Reference proteome</keyword>
<sequence>MKLLIVDDEEHVREGVELSIDWQQYKINQILMAENGLEALELVRKHIPELIICDMSMHLMDGTEFLEKLREEGWGSKVIVLSGYQKFHYTRAALLANGVDYLLKPFKIRDLEKAIQKACNQIKQEQEVRLKELSTNFRLNEVNNLVMEQRFSRLIEEEQVSKEELNTFLTTIGINPDYFYVVSFLPRNKDAIVKKHFARDEQLFNYSMKNIVKELVESLGSWYVLQHEEFIIVFISSNYLLADIEISVKKIQDSWKRTLRLSSFSGFYKMSLTASRLQFALFEEKSMILNCNIFDHIKSGRKSSAINFFIDKERVILEAILAKNKQYLHELVESFKMELASYEFVSIRELQHYTVEINLLLVRIYSQINSDNFHETMPLWISQLEEWSSKLKQIFSDMLESINYSRLEITHVQSIAAVRNYINDHMKEEVTLSGLAEIFHFSPQYLAKKFKEEYGTTIMNYLTQLRIEKAFSLLGHTELSIQEVASESGFENLNYFSKVFKKHTGITPSAYRKN</sequence>
<dbReference type="Pfam" id="PF00072">
    <property type="entry name" value="Response_reg"/>
    <property type="match status" value="1"/>
</dbReference>
<dbReference type="SMART" id="SM00448">
    <property type="entry name" value="REC"/>
    <property type="match status" value="1"/>
</dbReference>
<keyword evidence="4" id="KW-0597">Phosphoprotein</keyword>
<dbReference type="InterPro" id="IPR011006">
    <property type="entry name" value="CheY-like_superfamily"/>
</dbReference>
<name>A0A0M9BNF4_9BACL</name>
<evidence type="ECO:0000313" key="8">
    <source>
        <dbReference type="Proteomes" id="UP000037688"/>
    </source>
</evidence>
<evidence type="ECO:0000256" key="3">
    <source>
        <dbReference type="ARBA" id="ARBA00023163"/>
    </source>
</evidence>
<dbReference type="GO" id="GO:0000160">
    <property type="term" value="P:phosphorelay signal transduction system"/>
    <property type="evidence" value="ECO:0007669"/>
    <property type="project" value="InterPro"/>
</dbReference>
<evidence type="ECO:0000256" key="4">
    <source>
        <dbReference type="PROSITE-ProRule" id="PRU00169"/>
    </source>
</evidence>
<feature type="domain" description="HTH araC/xylS-type" evidence="5">
    <location>
        <begin position="416"/>
        <end position="514"/>
    </location>
</feature>
<gene>
    <name evidence="7" type="ORF">AMS66_14760</name>
</gene>
<dbReference type="EMBL" id="LITU01000059">
    <property type="protein sequence ID" value="KOY15890.1"/>
    <property type="molecule type" value="Genomic_DNA"/>
</dbReference>
<dbReference type="AlphaFoldDB" id="A0A0M9BNF4"/>
<dbReference type="CDD" id="cd17536">
    <property type="entry name" value="REC_YesN-like"/>
    <property type="match status" value="1"/>
</dbReference>
<dbReference type="PATRIC" id="fig|1705561.3.peg.2881"/>
<dbReference type="Gene3D" id="1.10.10.60">
    <property type="entry name" value="Homeodomain-like"/>
    <property type="match status" value="2"/>
</dbReference>
<dbReference type="SUPFAM" id="SSF52172">
    <property type="entry name" value="CheY-like"/>
    <property type="match status" value="1"/>
</dbReference>
<dbReference type="InterPro" id="IPR001789">
    <property type="entry name" value="Sig_transdc_resp-reg_receiver"/>
</dbReference>
<dbReference type="Proteomes" id="UP000037688">
    <property type="component" value="Unassembled WGS sequence"/>
</dbReference>
<dbReference type="Gene3D" id="3.40.50.2300">
    <property type="match status" value="1"/>
</dbReference>
<keyword evidence="1" id="KW-0805">Transcription regulation</keyword>
<keyword evidence="3" id="KW-0804">Transcription</keyword>
<dbReference type="PANTHER" id="PTHR43280">
    <property type="entry name" value="ARAC-FAMILY TRANSCRIPTIONAL REGULATOR"/>
    <property type="match status" value="1"/>
</dbReference>